<keyword evidence="2" id="KW-1133">Transmembrane helix</keyword>
<dbReference type="InterPro" id="IPR014600">
    <property type="entry name" value="UCP035905_mem"/>
</dbReference>
<feature type="transmembrane region" description="Helical" evidence="2">
    <location>
        <begin position="281"/>
        <end position="301"/>
    </location>
</feature>
<dbReference type="PIRSF" id="PIRSF035905">
    <property type="entry name" value="UCP035905_mp"/>
    <property type="match status" value="1"/>
</dbReference>
<name>A0A363UMI3_9GAMM</name>
<dbReference type="Pfam" id="PF10101">
    <property type="entry name" value="DUF2339"/>
    <property type="match status" value="1"/>
</dbReference>
<keyword evidence="2" id="KW-0812">Transmembrane</keyword>
<feature type="transmembrane region" description="Helical" evidence="2">
    <location>
        <begin position="233"/>
        <end position="250"/>
    </location>
</feature>
<feature type="transmembrane region" description="Helical" evidence="2">
    <location>
        <begin position="399"/>
        <end position="422"/>
    </location>
</feature>
<evidence type="ECO:0008006" key="5">
    <source>
        <dbReference type="Google" id="ProtNLM"/>
    </source>
</evidence>
<dbReference type="AlphaFoldDB" id="A0A363UMI3"/>
<feature type="transmembrane region" description="Helical" evidence="2">
    <location>
        <begin position="601"/>
        <end position="622"/>
    </location>
</feature>
<feature type="region of interest" description="Disordered" evidence="1">
    <location>
        <begin position="53"/>
        <end position="97"/>
    </location>
</feature>
<dbReference type="InterPro" id="IPR019286">
    <property type="entry name" value="DUF2339_TM"/>
</dbReference>
<feature type="transmembrane region" description="Helical" evidence="2">
    <location>
        <begin position="180"/>
        <end position="199"/>
    </location>
</feature>
<organism evidence="3 4">
    <name type="scientific">Abyssibacter profundi</name>
    <dbReference type="NCBI Taxonomy" id="2182787"/>
    <lineage>
        <taxon>Bacteria</taxon>
        <taxon>Pseudomonadati</taxon>
        <taxon>Pseudomonadota</taxon>
        <taxon>Gammaproteobacteria</taxon>
        <taxon>Chromatiales</taxon>
        <taxon>Oceanococcaceae</taxon>
        <taxon>Abyssibacter</taxon>
    </lineage>
</organism>
<feature type="transmembrane region" description="Helical" evidence="2">
    <location>
        <begin position="481"/>
        <end position="498"/>
    </location>
</feature>
<feature type="transmembrane region" description="Helical" evidence="2">
    <location>
        <begin position="577"/>
        <end position="595"/>
    </location>
</feature>
<reference evidence="3 4" key="1">
    <citation type="submission" date="2018-05" db="EMBL/GenBank/DDBJ databases">
        <title>Abyssibacter profundi OUC007T gen. nov., sp. nov, a marine bacterium isolated from seawater of the Mariana Trench.</title>
        <authorList>
            <person name="Zhou S."/>
        </authorList>
    </citation>
    <scope>NUCLEOTIDE SEQUENCE [LARGE SCALE GENOMIC DNA]</scope>
    <source>
        <strain evidence="3 4">OUC007</strain>
    </source>
</reference>
<accession>A0A363UMI3</accession>
<feature type="transmembrane region" description="Helical" evidence="2">
    <location>
        <begin position="843"/>
        <end position="862"/>
    </location>
</feature>
<dbReference type="PANTHER" id="PTHR38434">
    <property type="entry name" value="BLL2549 PROTEIN"/>
    <property type="match status" value="1"/>
</dbReference>
<proteinExistence type="predicted"/>
<feature type="transmembrane region" description="Helical" evidence="2">
    <location>
        <begin position="205"/>
        <end position="226"/>
    </location>
</feature>
<feature type="transmembrane region" description="Helical" evidence="2">
    <location>
        <begin position="781"/>
        <end position="803"/>
    </location>
</feature>
<feature type="transmembrane region" description="Helical" evidence="2">
    <location>
        <begin position="307"/>
        <end position="329"/>
    </location>
</feature>
<feature type="transmembrane region" description="Helical" evidence="2">
    <location>
        <begin position="668"/>
        <end position="686"/>
    </location>
</feature>
<feature type="transmembrane region" description="Helical" evidence="2">
    <location>
        <begin position="868"/>
        <end position="888"/>
    </location>
</feature>
<comment type="caution">
    <text evidence="3">The sequence shown here is derived from an EMBL/GenBank/DDBJ whole genome shotgun (WGS) entry which is preliminary data.</text>
</comment>
<dbReference type="Proteomes" id="UP000251800">
    <property type="component" value="Unassembled WGS sequence"/>
</dbReference>
<dbReference type="PANTHER" id="PTHR38434:SF1">
    <property type="entry name" value="BLL2549 PROTEIN"/>
    <property type="match status" value="1"/>
</dbReference>
<sequence length="901" mass="96568">MPWILAALFAIIGLGLDHRGPGLAIAGAFIGLLLGRQIQLEARLRRLEHERLSAASPTLPSESTDASAPSASPPPEATEGADRPVPPSAAPTPEAEPRRPAWLDRVLERLWARGLQWLTGGNSLLRVGMLVLFIGLAFLVKYAADQGLLPLHMRLGIVAIVGLGLAIFGWQQRRVRPQAAWILQGGGLACLYLTLYAAGRLYGLLSLNITLAGMTLLVALTLALALLQNARGLAVTATVGGFLAPILASTGEGSHIALFSYFAVLNLGVLATAIYRAWRELNVLGLAFTAGIGLTWGVLDYQTADRFSAVCFTVLFFLIYVGTTALFAIRTARAPGQRAGRVQGSVDAGVTFGNPIATLAALSQLLTATPRGMTIAALLMAGFYAALTWLALRHARDTLWDLTTSFAILAIAAATIAVPYALGPTGTGVAWAIEGMAMVWVGCRQQRRWTRVSGCLLQAIGGVVLLLGGTGAEHAPAGPDFAGQLAVALAGLVSAWLYRKRRERVGHGLEYRLERALVGWFSAWWFITWVHELAHVAAPDTVAALTLAVVLLSLAALGWLGRHALGAGEHWQDLDRMRLMWLPAMGLFAWLGWTGHPEHHLLAGLGWIVWPAAFAGCYRLLARGLPASPRVIRATHLGAALLLIAVVSVEGMWVVTQIADSGRGRLEWLALAAMLPPVAVMLALSLPAARDRLLEVWPLRVWPDGYGAWLPTLLAPVIGLCWLGLHFAAGAAVEPLFVPLLNPVEFTQTCILISLASWWLRMARIAWSPLSRWPHRLVPATLLGAALLQLTVMVGRAMHHFAAVPFEAGALMDSMVVQTAISLSWSTAALGLMMLARRQGDRLIWLIAAALLGAVVVKLFVIDLADSGTLARVISFMGVGALMLIAGWRWPIPPRTNTTEV</sequence>
<dbReference type="OrthoDB" id="207428at2"/>
<feature type="transmembrane region" description="Helical" evidence="2">
    <location>
        <begin position="706"/>
        <end position="728"/>
    </location>
</feature>
<keyword evidence="2" id="KW-0472">Membrane</keyword>
<evidence type="ECO:0000313" key="4">
    <source>
        <dbReference type="Proteomes" id="UP000251800"/>
    </source>
</evidence>
<protein>
    <recommendedName>
        <fullName evidence="5">DUF2339 domain-containing protein</fullName>
    </recommendedName>
</protein>
<evidence type="ECO:0000313" key="3">
    <source>
        <dbReference type="EMBL" id="PWN56623.1"/>
    </source>
</evidence>
<feature type="transmembrane region" description="Helical" evidence="2">
    <location>
        <begin position="518"/>
        <end position="538"/>
    </location>
</feature>
<gene>
    <name evidence="3" type="ORF">DEH80_07355</name>
</gene>
<dbReference type="EMBL" id="QEQK01000005">
    <property type="protein sequence ID" value="PWN56623.1"/>
    <property type="molecule type" value="Genomic_DNA"/>
</dbReference>
<feature type="transmembrane region" description="Helical" evidence="2">
    <location>
        <begin position="740"/>
        <end position="760"/>
    </location>
</feature>
<feature type="transmembrane region" description="Helical" evidence="2">
    <location>
        <begin position="634"/>
        <end position="656"/>
    </location>
</feature>
<dbReference type="RefSeq" id="WP_109719817.1">
    <property type="nucleotide sequence ID" value="NZ_QEQK01000005.1"/>
</dbReference>
<feature type="transmembrane region" description="Helical" evidence="2">
    <location>
        <begin position="544"/>
        <end position="565"/>
    </location>
</feature>
<feature type="transmembrane region" description="Helical" evidence="2">
    <location>
        <begin position="149"/>
        <end position="168"/>
    </location>
</feature>
<evidence type="ECO:0000256" key="2">
    <source>
        <dbReference type="SAM" id="Phobius"/>
    </source>
</evidence>
<feature type="transmembrane region" description="Helical" evidence="2">
    <location>
        <begin position="373"/>
        <end position="392"/>
    </location>
</feature>
<evidence type="ECO:0000256" key="1">
    <source>
        <dbReference type="SAM" id="MobiDB-lite"/>
    </source>
</evidence>
<feature type="transmembrane region" description="Helical" evidence="2">
    <location>
        <begin position="455"/>
        <end position="475"/>
    </location>
</feature>
<keyword evidence="4" id="KW-1185">Reference proteome</keyword>
<feature type="compositionally biased region" description="Low complexity" evidence="1">
    <location>
        <begin position="60"/>
        <end position="70"/>
    </location>
</feature>
<feature type="transmembrane region" description="Helical" evidence="2">
    <location>
        <begin position="256"/>
        <end position="274"/>
    </location>
</feature>
<feature type="transmembrane region" description="Helical" evidence="2">
    <location>
        <begin position="123"/>
        <end position="143"/>
    </location>
</feature>
<feature type="transmembrane region" description="Helical" evidence="2">
    <location>
        <begin position="815"/>
        <end position="836"/>
    </location>
</feature>